<dbReference type="EMBL" id="JAUUTY010000001">
    <property type="protein sequence ID" value="KAK1696143.1"/>
    <property type="molecule type" value="Genomic_DNA"/>
</dbReference>
<keyword evidence="5" id="KW-1185">Reference proteome</keyword>
<dbReference type="GO" id="GO:0003676">
    <property type="term" value="F:nucleic acid binding"/>
    <property type="evidence" value="ECO:0007669"/>
    <property type="project" value="InterPro"/>
</dbReference>
<dbReference type="PANTHER" id="PTHR33087">
    <property type="entry name" value="OS07G0539200 PROTEIN"/>
    <property type="match status" value="1"/>
</dbReference>
<dbReference type="SUPFAM" id="SSF57756">
    <property type="entry name" value="Retrovirus zinc finger-like domains"/>
    <property type="match status" value="1"/>
</dbReference>
<dbReference type="PANTHER" id="PTHR33087:SF42">
    <property type="entry name" value="DUF4283 DOMAIN-CONTAINING PROTEIN"/>
    <property type="match status" value="1"/>
</dbReference>
<sequence length="906" mass="94095">MGSHVLLSDSDLSADSVTSRAQAPPLRSLVVAPPGHQLGSWGWDAGAGPSRPPAAAQAAPSPAPGWQTMRPRRHRNATRAPAASHPRREFRPLPASRPPGGPASRIPASLHGRCYNCGDEGHISAQCSNATRCMRCGGTEHISRDCKRPRSPSAEAQLRLDAPPLRRPSGGAAAVMVRASPPRPPSRFSGSGGPGTALPPPPPRQPSSAAEGRIWRDVVISSSSAGPGSSGPVSFSALFAPPSPSSSPATATTEALPGHPPPYRLDLCYMLPSQGMLLMEGDLDGAVIVTVVGARMAVSPDVAAAELHACLNLTPLDFSIRSFEPADFLLLCASLEVRDLLVHAESVANPQFSLHLELWSRQVGATLREAPLLADLEIRGIPTHAWAERTATKLLEGAGVIDEVAPETASRSDMSCFRLSLWTHDVAAIPAVRWLAVPEPGSGLRLQVADGRRRPRSESPRMLWYRVRFWVVRWLIGGPPGSGSDSAHDTTRGGGSGAPGAPGPRDGHDRDGGAPPPRRRRRRRAPRRRRGRSDPADAVVQPGQRAAVLPPPVDAPADGRWVPAASSRATPAPSPAHVALATCMVVDPLHGSHEPVRAAANARVPDGQLAEQCAGDAWSATDRGMQSPSPALRGTRLVSGGSAERSTGQLAFSAPSVSHDEVGGSADGDTADASASFLAGNNFALQAAESFLASRREAARSQRGSPEGPASCARPASFVSGSFGCVLSVAAGSQGGAVPHAGLDSPHAGLDSPHVGLLPQSSPSAQLIDGGADGSSAAGASSSDVAALVGLLQQFRRHLDDPLLPLPDPKVVRRRLFRSGKGSVRRSRRLAAKSKGVSTPAIKKARKLLGVCHEGERLSAEQLDDYAAIFASPLGPEQVAALASLFGIHCSAVDETALGDAGAPLA</sequence>
<evidence type="ECO:0000256" key="1">
    <source>
        <dbReference type="PROSITE-ProRule" id="PRU00047"/>
    </source>
</evidence>
<dbReference type="InterPro" id="IPR053253">
    <property type="entry name" value="Sex_diff_modulator"/>
</dbReference>
<keyword evidence="1" id="KW-0863">Zinc-finger</keyword>
<dbReference type="Pfam" id="PF00098">
    <property type="entry name" value="zf-CCHC"/>
    <property type="match status" value="1"/>
</dbReference>
<reference evidence="4" key="1">
    <citation type="submission" date="2023-07" db="EMBL/GenBank/DDBJ databases">
        <title>A chromosome-level genome assembly of Lolium multiflorum.</title>
        <authorList>
            <person name="Chen Y."/>
            <person name="Copetti D."/>
            <person name="Kolliker R."/>
            <person name="Studer B."/>
        </authorList>
    </citation>
    <scope>NUCLEOTIDE SEQUENCE</scope>
    <source>
        <strain evidence="4">02402/16</strain>
        <tissue evidence="4">Leaf</tissue>
    </source>
</reference>
<evidence type="ECO:0000256" key="2">
    <source>
        <dbReference type="SAM" id="MobiDB-lite"/>
    </source>
</evidence>
<feature type="region of interest" description="Disordered" evidence="2">
    <location>
        <begin position="1"/>
        <end position="105"/>
    </location>
</feature>
<feature type="region of interest" description="Disordered" evidence="2">
    <location>
        <begin position="140"/>
        <end position="210"/>
    </location>
</feature>
<name>A0AAD8U1B6_LOLMU</name>
<feature type="compositionally biased region" description="Basic residues" evidence="2">
    <location>
        <begin position="517"/>
        <end position="531"/>
    </location>
</feature>
<keyword evidence="1" id="KW-0862">Zinc</keyword>
<feature type="domain" description="CCHC-type" evidence="3">
    <location>
        <begin position="113"/>
        <end position="129"/>
    </location>
</feature>
<gene>
    <name evidence="4" type="ORF">QYE76_012840</name>
</gene>
<keyword evidence="1" id="KW-0479">Metal-binding</keyword>
<feature type="compositionally biased region" description="Low complexity" evidence="2">
    <location>
        <begin position="46"/>
        <end position="60"/>
    </location>
</feature>
<protein>
    <recommendedName>
        <fullName evidence="3">CCHC-type domain-containing protein</fullName>
    </recommendedName>
</protein>
<feature type="region of interest" description="Disordered" evidence="2">
    <location>
        <begin position="619"/>
        <end position="668"/>
    </location>
</feature>
<dbReference type="Proteomes" id="UP001231189">
    <property type="component" value="Unassembled WGS sequence"/>
</dbReference>
<dbReference type="GO" id="GO:0008270">
    <property type="term" value="F:zinc ion binding"/>
    <property type="evidence" value="ECO:0007669"/>
    <property type="project" value="UniProtKB-KW"/>
</dbReference>
<proteinExistence type="predicted"/>
<dbReference type="Gene3D" id="4.10.60.10">
    <property type="entry name" value="Zinc finger, CCHC-type"/>
    <property type="match status" value="1"/>
</dbReference>
<accession>A0AAD8U1B6</accession>
<dbReference type="AlphaFoldDB" id="A0AAD8U1B6"/>
<feature type="region of interest" description="Disordered" evidence="2">
    <location>
        <begin position="235"/>
        <end position="258"/>
    </location>
</feature>
<evidence type="ECO:0000313" key="5">
    <source>
        <dbReference type="Proteomes" id="UP001231189"/>
    </source>
</evidence>
<comment type="caution">
    <text evidence="4">The sequence shown here is derived from an EMBL/GenBank/DDBJ whole genome shotgun (WGS) entry which is preliminary data.</text>
</comment>
<dbReference type="InterPro" id="IPR036875">
    <property type="entry name" value="Znf_CCHC_sf"/>
</dbReference>
<feature type="compositionally biased region" description="Low complexity" evidence="2">
    <location>
        <begin position="235"/>
        <end position="257"/>
    </location>
</feature>
<feature type="domain" description="CCHC-type" evidence="3">
    <location>
        <begin position="132"/>
        <end position="148"/>
    </location>
</feature>
<feature type="region of interest" description="Disordered" evidence="2">
    <location>
        <begin position="480"/>
        <end position="557"/>
    </location>
</feature>
<organism evidence="4 5">
    <name type="scientific">Lolium multiflorum</name>
    <name type="common">Italian ryegrass</name>
    <name type="synonym">Lolium perenne subsp. multiflorum</name>
    <dbReference type="NCBI Taxonomy" id="4521"/>
    <lineage>
        <taxon>Eukaryota</taxon>
        <taxon>Viridiplantae</taxon>
        <taxon>Streptophyta</taxon>
        <taxon>Embryophyta</taxon>
        <taxon>Tracheophyta</taxon>
        <taxon>Spermatophyta</taxon>
        <taxon>Magnoliopsida</taxon>
        <taxon>Liliopsida</taxon>
        <taxon>Poales</taxon>
        <taxon>Poaceae</taxon>
        <taxon>BOP clade</taxon>
        <taxon>Pooideae</taxon>
        <taxon>Poodae</taxon>
        <taxon>Poeae</taxon>
        <taxon>Poeae Chloroplast Group 2 (Poeae type)</taxon>
        <taxon>Loliodinae</taxon>
        <taxon>Loliinae</taxon>
        <taxon>Lolium</taxon>
    </lineage>
</organism>
<evidence type="ECO:0000313" key="4">
    <source>
        <dbReference type="EMBL" id="KAK1696143.1"/>
    </source>
</evidence>
<dbReference type="PROSITE" id="PS50158">
    <property type="entry name" value="ZF_CCHC"/>
    <property type="match status" value="2"/>
</dbReference>
<feature type="compositionally biased region" description="Low complexity" evidence="2">
    <location>
        <begin position="1"/>
        <end position="16"/>
    </location>
</feature>
<dbReference type="InterPro" id="IPR001878">
    <property type="entry name" value="Znf_CCHC"/>
</dbReference>
<evidence type="ECO:0000259" key="3">
    <source>
        <dbReference type="PROSITE" id="PS50158"/>
    </source>
</evidence>
<feature type="region of interest" description="Disordered" evidence="2">
    <location>
        <begin position="740"/>
        <end position="776"/>
    </location>
</feature>
<dbReference type="SMART" id="SM00343">
    <property type="entry name" value="ZnF_C2HC"/>
    <property type="match status" value="2"/>
</dbReference>